<gene>
    <name evidence="1" type="ORF">ACFSM5_04350</name>
</gene>
<organism evidence="1 2">
    <name type="scientific">Lacibacterium aquatile</name>
    <dbReference type="NCBI Taxonomy" id="1168082"/>
    <lineage>
        <taxon>Bacteria</taxon>
        <taxon>Pseudomonadati</taxon>
        <taxon>Pseudomonadota</taxon>
        <taxon>Alphaproteobacteria</taxon>
        <taxon>Rhodospirillales</taxon>
        <taxon>Rhodospirillaceae</taxon>
    </lineage>
</organism>
<name>A0ABW5DNN1_9PROT</name>
<dbReference type="EMBL" id="JBHUIP010000003">
    <property type="protein sequence ID" value="MFD2262106.1"/>
    <property type="molecule type" value="Genomic_DNA"/>
</dbReference>
<proteinExistence type="predicted"/>
<evidence type="ECO:0000313" key="1">
    <source>
        <dbReference type="EMBL" id="MFD2262106.1"/>
    </source>
</evidence>
<sequence length="45" mass="5424">MEYWTQTGLSRTRDLARSGMDTPPFRPRFSIARIFAGWWQRLFNC</sequence>
<reference evidence="2" key="1">
    <citation type="journal article" date="2019" name="Int. J. Syst. Evol. Microbiol.">
        <title>The Global Catalogue of Microorganisms (GCM) 10K type strain sequencing project: providing services to taxonomists for standard genome sequencing and annotation.</title>
        <authorList>
            <consortium name="The Broad Institute Genomics Platform"/>
            <consortium name="The Broad Institute Genome Sequencing Center for Infectious Disease"/>
            <person name="Wu L."/>
            <person name="Ma J."/>
        </authorList>
    </citation>
    <scope>NUCLEOTIDE SEQUENCE [LARGE SCALE GENOMIC DNA]</scope>
    <source>
        <strain evidence="2">CGMCC 1.19062</strain>
    </source>
</reference>
<keyword evidence="2" id="KW-1185">Reference proteome</keyword>
<dbReference type="RefSeq" id="WP_379875018.1">
    <property type="nucleotide sequence ID" value="NZ_JBHUIP010000003.1"/>
</dbReference>
<protein>
    <submittedName>
        <fullName evidence="1">Uncharacterized protein</fullName>
    </submittedName>
</protein>
<dbReference type="Proteomes" id="UP001597295">
    <property type="component" value="Unassembled WGS sequence"/>
</dbReference>
<accession>A0ABW5DNN1</accession>
<evidence type="ECO:0000313" key="2">
    <source>
        <dbReference type="Proteomes" id="UP001597295"/>
    </source>
</evidence>
<comment type="caution">
    <text evidence="1">The sequence shown here is derived from an EMBL/GenBank/DDBJ whole genome shotgun (WGS) entry which is preliminary data.</text>
</comment>